<dbReference type="EMBL" id="QGMZ01000083">
    <property type="protein sequence ID" value="PWR69479.1"/>
    <property type="molecule type" value="Genomic_DNA"/>
</dbReference>
<evidence type="ECO:0008006" key="4">
    <source>
        <dbReference type="Google" id="ProtNLM"/>
    </source>
</evidence>
<reference evidence="2 3" key="1">
    <citation type="submission" date="2018-05" db="EMBL/GenBank/DDBJ databases">
        <title>Draft genome of Methanospirillum stamsii Pt1.</title>
        <authorList>
            <person name="Dueholm M.S."/>
            <person name="Nielsen P.H."/>
            <person name="Bakmann L.F."/>
            <person name="Otzen D.E."/>
        </authorList>
    </citation>
    <scope>NUCLEOTIDE SEQUENCE [LARGE SCALE GENOMIC DNA]</scope>
    <source>
        <strain evidence="2 3">Pt1</strain>
    </source>
</reference>
<keyword evidence="1" id="KW-0472">Membrane</keyword>
<evidence type="ECO:0000256" key="1">
    <source>
        <dbReference type="SAM" id="Phobius"/>
    </source>
</evidence>
<dbReference type="Proteomes" id="UP000245934">
    <property type="component" value="Unassembled WGS sequence"/>
</dbReference>
<dbReference type="AlphaFoldDB" id="A0A2V2MPZ4"/>
<name>A0A2V2MPZ4_9EURY</name>
<dbReference type="RefSeq" id="WP_109942526.1">
    <property type="nucleotide sequence ID" value="NZ_CP176366.1"/>
</dbReference>
<organism evidence="2 3">
    <name type="scientific">Methanospirillum stamsii</name>
    <dbReference type="NCBI Taxonomy" id="1277351"/>
    <lineage>
        <taxon>Archaea</taxon>
        <taxon>Methanobacteriati</taxon>
        <taxon>Methanobacteriota</taxon>
        <taxon>Stenosarchaea group</taxon>
        <taxon>Methanomicrobia</taxon>
        <taxon>Methanomicrobiales</taxon>
        <taxon>Methanospirillaceae</taxon>
        <taxon>Methanospirillum</taxon>
    </lineage>
</organism>
<keyword evidence="3" id="KW-1185">Reference proteome</keyword>
<dbReference type="GeneID" id="97610013"/>
<feature type="transmembrane region" description="Helical" evidence="1">
    <location>
        <begin position="12"/>
        <end position="38"/>
    </location>
</feature>
<evidence type="ECO:0000313" key="2">
    <source>
        <dbReference type="EMBL" id="PWR69479.1"/>
    </source>
</evidence>
<protein>
    <recommendedName>
        <fullName evidence="4">DUF3821 domain-containing protein</fullName>
    </recommendedName>
</protein>
<gene>
    <name evidence="2" type="ORF">DLD82_18080</name>
</gene>
<evidence type="ECO:0000313" key="3">
    <source>
        <dbReference type="Proteomes" id="UP000245934"/>
    </source>
</evidence>
<keyword evidence="1" id="KW-1133">Transmembrane helix</keyword>
<dbReference type="OrthoDB" id="117913at2157"/>
<keyword evidence="1" id="KW-0812">Transmembrane</keyword>
<comment type="caution">
    <text evidence="2">The sequence shown here is derived from an EMBL/GenBank/DDBJ whole genome shotgun (WGS) entry which is preliminary data.</text>
</comment>
<sequence length="416" mass="46164">MKKKYLTYSGILSAIILVGLFVAVFLIKSPILFLIPVFTIDPVTEQNVDEYNFLILSGKTTLPEKTNLIAYVCPVHNVTCDNEEEIKDARGNTWITPGNDEWNSWNATINLSPLENTEYQVVFKIVEYIENYTRTIESGPVGSVQFVLGDENCTGNCIRKKQLQSSPFIRINQAGYETGHPDITGITNLAPGTILKWTIEGDSEIARGNNIEGNCMVIPGIEGINRWSVTPPEDMRPGSYPIRVINLSKEMDLRGKITPIIARNEFEFTENNRHLIPNYEKTNKTENILPVYLTIDALPEMNIGKTSMISGTTNLPSGEILFIEIIPKKAFQDYNFTINPRDSSQGGIISGISGCTHVENGTNGSNLWAFEIQTHPLQSGEYKITVSNTDLLPGTMEPIAPTASCTRFFILEGGSS</sequence>
<accession>A0A2V2MPZ4</accession>
<proteinExistence type="predicted"/>